<proteinExistence type="predicted"/>
<gene>
    <name evidence="2" type="ORF">NYR97_19865</name>
</gene>
<evidence type="ECO:0000259" key="1">
    <source>
        <dbReference type="Pfam" id="PF03435"/>
    </source>
</evidence>
<protein>
    <submittedName>
        <fullName evidence="2">Saccharopine dehydrogenase NADP-binding domain-containing protein</fullName>
    </submittedName>
</protein>
<dbReference type="RefSeq" id="WP_316695396.1">
    <property type="nucleotide sequence ID" value="NZ_CP103836.1"/>
</dbReference>
<accession>A0AAU0BBW4</accession>
<dbReference type="Gene3D" id="3.40.50.720">
    <property type="entry name" value="NAD(P)-binding Rossmann-like Domain"/>
    <property type="match status" value="1"/>
</dbReference>
<dbReference type="EMBL" id="CP103836">
    <property type="protein sequence ID" value="WOB49427.1"/>
    <property type="molecule type" value="Genomic_DNA"/>
</dbReference>
<dbReference type="Proteomes" id="UP001302716">
    <property type="component" value="Chromosome"/>
</dbReference>
<dbReference type="PANTHER" id="PTHR43781">
    <property type="entry name" value="SACCHAROPINE DEHYDROGENASE"/>
    <property type="match status" value="1"/>
</dbReference>
<evidence type="ECO:0000313" key="3">
    <source>
        <dbReference type="Proteomes" id="UP001302716"/>
    </source>
</evidence>
<dbReference type="InterPro" id="IPR036291">
    <property type="entry name" value="NAD(P)-bd_dom_sf"/>
</dbReference>
<sequence>MKKFMIYGALGYTGRMAAARAKETGLALVVGGRDGTPLQALAAALGVEYRVFALDAAADVERALQDIAVLLNCAGPFAHTARPLMEACLLTGTHYLDIAAELDSYQLAEQRDREAVDAGVMLMPGSGGSVAMLGSLAARAVERVAAPVSLRIALHVSGTMSRGSAISASQHLTAQCLRREGDVLIARDPGELRDFDFGNGLASCFPVILPDLITIARQTGIGDIDTYVHVSGSAFPEGGIDALPDGPTAQERADNRYQAAVEVACADGTITRAVLDTVNGYTFTSLAAVEAARRVLSGEARPGFQTPVGVFGSGFAETIADTCITAPAL</sequence>
<organism evidence="2 3">
    <name type="scientific">Xanthomonas hydrangeae</name>
    <dbReference type="NCBI Taxonomy" id="2775159"/>
    <lineage>
        <taxon>Bacteria</taxon>
        <taxon>Pseudomonadati</taxon>
        <taxon>Pseudomonadota</taxon>
        <taxon>Gammaproteobacteria</taxon>
        <taxon>Lysobacterales</taxon>
        <taxon>Lysobacteraceae</taxon>
        <taxon>Xanthomonas</taxon>
    </lineage>
</organism>
<dbReference type="InterPro" id="IPR005097">
    <property type="entry name" value="Sacchrp_dh_NADP-bd"/>
</dbReference>
<name>A0AAU0BBW4_9XANT</name>
<keyword evidence="3" id="KW-1185">Reference proteome</keyword>
<dbReference type="Pfam" id="PF03435">
    <property type="entry name" value="Sacchrp_dh_NADP"/>
    <property type="match status" value="1"/>
</dbReference>
<reference evidence="2 3" key="1">
    <citation type="submission" date="2022-08" db="EMBL/GenBank/DDBJ databases">
        <title>Whole genome sequencing-based tracing of a 2022 introduction and outbreak of Xanthomonas hortorum pv. pelargonii.</title>
        <authorList>
            <person name="Iruegas-Bocardo F."/>
            <person name="Weisberg A.K."/>
            <person name="Riutta E.R."/>
            <person name="Kilday K."/>
            <person name="Bonkowski J.C."/>
            <person name="Creswell T."/>
            <person name="Daughtrey M.L."/>
            <person name="Rane K."/>
            <person name="Grunwald N.J."/>
            <person name="Chang J.H."/>
            <person name="Putnam M.L."/>
        </authorList>
    </citation>
    <scope>NUCLEOTIDE SEQUENCE [LARGE SCALE GENOMIC DNA]</scope>
    <source>
        <strain evidence="2 3">22-323</strain>
    </source>
</reference>
<feature type="domain" description="Saccharopine dehydrogenase NADP binding" evidence="1">
    <location>
        <begin position="5"/>
        <end position="123"/>
    </location>
</feature>
<evidence type="ECO:0000313" key="2">
    <source>
        <dbReference type="EMBL" id="WOB49427.1"/>
    </source>
</evidence>
<dbReference type="AlphaFoldDB" id="A0AAU0BBW4"/>
<dbReference type="PANTHER" id="PTHR43781:SF1">
    <property type="entry name" value="SACCHAROPINE DEHYDROGENASE"/>
    <property type="match status" value="1"/>
</dbReference>
<dbReference type="SUPFAM" id="SSF51735">
    <property type="entry name" value="NAD(P)-binding Rossmann-fold domains"/>
    <property type="match status" value="1"/>
</dbReference>